<name>A0ABU2MX45_9ACTN</name>
<evidence type="ECO:0000313" key="1">
    <source>
        <dbReference type="EMBL" id="MDT0346220.1"/>
    </source>
</evidence>
<organism evidence="1 2">
    <name type="scientific">Streptomyces litchfieldiae</name>
    <dbReference type="NCBI Taxonomy" id="3075543"/>
    <lineage>
        <taxon>Bacteria</taxon>
        <taxon>Bacillati</taxon>
        <taxon>Actinomycetota</taxon>
        <taxon>Actinomycetes</taxon>
        <taxon>Kitasatosporales</taxon>
        <taxon>Streptomycetaceae</taxon>
        <taxon>Streptomyces</taxon>
    </lineage>
</organism>
<evidence type="ECO:0000313" key="2">
    <source>
        <dbReference type="Proteomes" id="UP001183246"/>
    </source>
</evidence>
<protein>
    <recommendedName>
        <fullName evidence="3">PIN domain-containing protein</fullName>
    </recommendedName>
</protein>
<proteinExistence type="predicted"/>
<comment type="caution">
    <text evidence="1">The sequence shown here is derived from an EMBL/GenBank/DDBJ whole genome shotgun (WGS) entry which is preliminary data.</text>
</comment>
<evidence type="ECO:0008006" key="3">
    <source>
        <dbReference type="Google" id="ProtNLM"/>
    </source>
</evidence>
<reference evidence="2" key="1">
    <citation type="submission" date="2023-07" db="EMBL/GenBank/DDBJ databases">
        <title>30 novel species of actinomycetes from the DSMZ collection.</title>
        <authorList>
            <person name="Nouioui I."/>
        </authorList>
    </citation>
    <scope>NUCLEOTIDE SEQUENCE [LARGE SCALE GENOMIC DNA]</scope>
    <source>
        <strain evidence="2">DSM 44938</strain>
    </source>
</reference>
<accession>A0ABU2MX45</accession>
<gene>
    <name evidence="1" type="ORF">RM590_27065</name>
</gene>
<dbReference type="EMBL" id="JAVREL010000019">
    <property type="protein sequence ID" value="MDT0346220.1"/>
    <property type="molecule type" value="Genomic_DNA"/>
</dbReference>
<sequence length="152" mass="16404">MLIALLDRRPKALALHTTAARARHRPIVIGPVVAQVWRDSRRTTHELGTLLQECTVIQARGAQPAMRDIPASAATVQCIPCAAGFTLHDYKRVGQILGKATLPAKKRPDVVDAMVVTIGALHHRAVICTSDPEDLGAYAATLKAAELTISRF</sequence>
<keyword evidence="2" id="KW-1185">Reference proteome</keyword>
<dbReference type="Proteomes" id="UP001183246">
    <property type="component" value="Unassembled WGS sequence"/>
</dbReference>
<dbReference type="RefSeq" id="WP_311707344.1">
    <property type="nucleotide sequence ID" value="NZ_JAVREL010000019.1"/>
</dbReference>